<evidence type="ECO:0000313" key="4">
    <source>
        <dbReference type="Proteomes" id="UP000288028"/>
    </source>
</evidence>
<name>A0A430AXM5_9ENTE</name>
<keyword evidence="4" id="KW-1185">Reference proteome</keyword>
<feature type="transmembrane region" description="Helical" evidence="1">
    <location>
        <begin position="12"/>
        <end position="31"/>
    </location>
</feature>
<reference evidence="3 4" key="1">
    <citation type="submission" date="2017-05" db="EMBL/GenBank/DDBJ databases">
        <title>Vagococcus spp. assemblies.</title>
        <authorList>
            <person name="Gulvik C.A."/>
        </authorList>
    </citation>
    <scope>NUCLEOTIDE SEQUENCE [LARGE SCALE GENOMIC DNA]</scope>
    <source>
        <strain evidence="3 4">SS1714</strain>
    </source>
</reference>
<protein>
    <recommendedName>
        <fullName evidence="2">Cell wall elongation regulator TseB-like domain-containing protein</fullName>
    </recommendedName>
</protein>
<dbReference type="GeneID" id="95580060"/>
<evidence type="ECO:0000313" key="3">
    <source>
        <dbReference type="EMBL" id="RSU12808.1"/>
    </source>
</evidence>
<dbReference type="RefSeq" id="WP_126795141.1">
    <property type="nucleotide sequence ID" value="NZ_CP060720.1"/>
</dbReference>
<sequence length="161" mass="18236">MNRKRNQQLKIFGSILILTIVLVGVVLFQSASPMRKAKSQAVKISKNVAGISDVQDFYWFTRDKTYFTVVGTDNKNVEKIVFLPQDGSEAVIMNQKDGITNDEAIKKVLDMKKTKRINKVSLGIYKEKPVWEVVADSIESGLDYYLIDFKSGELVNEINQV</sequence>
<dbReference type="AlphaFoldDB" id="A0A430AXM5"/>
<gene>
    <name evidence="3" type="ORF">CBF28_10820</name>
</gene>
<dbReference type="Gene3D" id="3.10.450.40">
    <property type="match status" value="2"/>
</dbReference>
<dbReference type="SUPFAM" id="SSF54403">
    <property type="entry name" value="Cystatin/monellin"/>
    <property type="match status" value="2"/>
</dbReference>
<dbReference type="InterPro" id="IPR046350">
    <property type="entry name" value="Cystatin_sf"/>
</dbReference>
<accession>A0A430AXM5</accession>
<proteinExistence type="predicted"/>
<comment type="caution">
    <text evidence="3">The sequence shown here is derived from an EMBL/GenBank/DDBJ whole genome shotgun (WGS) entry which is preliminary data.</text>
</comment>
<dbReference type="Pfam" id="PF17881">
    <property type="entry name" value="TseB"/>
    <property type="match status" value="1"/>
</dbReference>
<evidence type="ECO:0000259" key="2">
    <source>
        <dbReference type="Pfam" id="PF17881"/>
    </source>
</evidence>
<organism evidence="3 4">
    <name type="scientific">Vagococcus carniphilus</name>
    <dbReference type="NCBI Taxonomy" id="218144"/>
    <lineage>
        <taxon>Bacteria</taxon>
        <taxon>Bacillati</taxon>
        <taxon>Bacillota</taxon>
        <taxon>Bacilli</taxon>
        <taxon>Lactobacillales</taxon>
        <taxon>Enterococcaceae</taxon>
        <taxon>Vagococcus</taxon>
    </lineage>
</organism>
<dbReference type="EMBL" id="NGKB01000010">
    <property type="protein sequence ID" value="RSU12808.1"/>
    <property type="molecule type" value="Genomic_DNA"/>
</dbReference>
<keyword evidence="1" id="KW-0472">Membrane</keyword>
<evidence type="ECO:0000256" key="1">
    <source>
        <dbReference type="SAM" id="Phobius"/>
    </source>
</evidence>
<keyword evidence="1" id="KW-0812">Transmembrane</keyword>
<feature type="domain" description="Cell wall elongation regulator TseB-like" evidence="2">
    <location>
        <begin position="40"/>
        <end position="84"/>
    </location>
</feature>
<keyword evidence="1" id="KW-1133">Transmembrane helix</keyword>
<dbReference type="InterPro" id="IPR041401">
    <property type="entry name" value="TseB-like_dom"/>
</dbReference>
<dbReference type="OrthoDB" id="2242521at2"/>
<dbReference type="Proteomes" id="UP000288028">
    <property type="component" value="Unassembled WGS sequence"/>
</dbReference>